<keyword evidence="5" id="KW-0539">Nucleus</keyword>
<reference evidence="6 7" key="1">
    <citation type="submission" date="2021-06" db="EMBL/GenBank/DDBJ databases">
        <authorList>
            <person name="Kallberg Y."/>
            <person name="Tangrot J."/>
            <person name="Rosling A."/>
        </authorList>
    </citation>
    <scope>NUCLEOTIDE SEQUENCE [LARGE SCALE GENOMIC DNA]</scope>
    <source>
        <strain evidence="6 7">120-4 pot B 10/14</strain>
    </source>
</reference>
<evidence type="ECO:0000256" key="3">
    <source>
        <dbReference type="ARBA" id="ARBA00022771"/>
    </source>
</evidence>
<proteinExistence type="predicted"/>
<dbReference type="EMBL" id="CAJVQB010037130">
    <property type="protein sequence ID" value="CAG8824877.1"/>
    <property type="molecule type" value="Genomic_DNA"/>
</dbReference>
<gene>
    <name evidence="6" type="ORF">GMARGA_LOCUS28688</name>
</gene>
<feature type="non-terminal residue" evidence="6">
    <location>
        <position position="1"/>
    </location>
</feature>
<accession>A0ABN7WAP0</accession>
<evidence type="ECO:0000256" key="5">
    <source>
        <dbReference type="ARBA" id="ARBA00023242"/>
    </source>
</evidence>
<evidence type="ECO:0000313" key="6">
    <source>
        <dbReference type="EMBL" id="CAG8824877.1"/>
    </source>
</evidence>
<comment type="subcellular location">
    <subcellularLocation>
        <location evidence="1">Nucleus</location>
    </subcellularLocation>
</comment>
<dbReference type="SUPFAM" id="SSF53098">
    <property type="entry name" value="Ribonuclease H-like"/>
    <property type="match status" value="1"/>
</dbReference>
<dbReference type="PANTHER" id="PTHR46481:SF10">
    <property type="entry name" value="ZINC FINGER BED DOMAIN-CONTAINING PROTEIN 39"/>
    <property type="match status" value="1"/>
</dbReference>
<dbReference type="Proteomes" id="UP000789901">
    <property type="component" value="Unassembled WGS sequence"/>
</dbReference>
<protein>
    <submittedName>
        <fullName evidence="6">27716_t:CDS:1</fullName>
    </submittedName>
</protein>
<organism evidence="6 7">
    <name type="scientific">Gigaspora margarita</name>
    <dbReference type="NCBI Taxonomy" id="4874"/>
    <lineage>
        <taxon>Eukaryota</taxon>
        <taxon>Fungi</taxon>
        <taxon>Fungi incertae sedis</taxon>
        <taxon>Mucoromycota</taxon>
        <taxon>Glomeromycotina</taxon>
        <taxon>Glomeromycetes</taxon>
        <taxon>Diversisporales</taxon>
        <taxon>Gigasporaceae</taxon>
        <taxon>Gigaspora</taxon>
    </lineage>
</organism>
<evidence type="ECO:0000256" key="1">
    <source>
        <dbReference type="ARBA" id="ARBA00004123"/>
    </source>
</evidence>
<comment type="caution">
    <text evidence="6">The sequence shown here is derived from an EMBL/GenBank/DDBJ whole genome shotgun (WGS) entry which is preliminary data.</text>
</comment>
<evidence type="ECO:0000256" key="4">
    <source>
        <dbReference type="ARBA" id="ARBA00022833"/>
    </source>
</evidence>
<sequence>LISRTSDKVSLTFDLWSSRAHDSYFGITCHWLTDLFDLHEIMLNIGELDEHHVSDIIEAVYFVLNKFNINCQKVFSITTDNSSNVKSAVQQMGIPNMKCARHTLQLSVNLGLKEVDELISKCKALILILSKEKKHRQLHEAQLQYPTLGFMTPILEELARRLRYFIGQNSMAILVEDTILDNLIERWGDPSEIGMCCFFLDPRFKKLNFCTSALRRTTIQSMR</sequence>
<keyword evidence="4" id="KW-0862">Zinc</keyword>
<dbReference type="PANTHER" id="PTHR46481">
    <property type="entry name" value="ZINC FINGER BED DOMAIN-CONTAINING PROTEIN 4"/>
    <property type="match status" value="1"/>
</dbReference>
<keyword evidence="3" id="KW-0863">Zinc-finger</keyword>
<dbReference type="InterPro" id="IPR012337">
    <property type="entry name" value="RNaseH-like_sf"/>
</dbReference>
<name>A0ABN7WAP0_GIGMA</name>
<keyword evidence="7" id="KW-1185">Reference proteome</keyword>
<keyword evidence="2" id="KW-0479">Metal-binding</keyword>
<dbReference type="InterPro" id="IPR052035">
    <property type="entry name" value="ZnF_BED_domain_contain"/>
</dbReference>
<evidence type="ECO:0000313" key="7">
    <source>
        <dbReference type="Proteomes" id="UP000789901"/>
    </source>
</evidence>
<evidence type="ECO:0000256" key="2">
    <source>
        <dbReference type="ARBA" id="ARBA00022723"/>
    </source>
</evidence>